<evidence type="ECO:0000313" key="2">
    <source>
        <dbReference type="Proteomes" id="UP000682892"/>
    </source>
</evidence>
<protein>
    <submittedName>
        <fullName evidence="1">AAEL017024-PA</fullName>
    </submittedName>
</protein>
<dbReference type="PaxDb" id="7159-AAEL017024-PA"/>
<reference evidence="1" key="1">
    <citation type="submission" date="2005-10" db="EMBL/GenBank/DDBJ databases">
        <authorList>
            <person name="Loftus B.J."/>
            <person name="Nene V.M."/>
            <person name="Hannick L.I."/>
            <person name="Bidwell S."/>
            <person name="Haas B."/>
            <person name="Amedeo P."/>
            <person name="Orvis J."/>
            <person name="Wortman J.R."/>
            <person name="White O.R."/>
            <person name="Salzberg S."/>
            <person name="Shumway M."/>
            <person name="Koo H."/>
            <person name="Zhao Y."/>
            <person name="Holmes M."/>
            <person name="Miller J."/>
            <person name="Schatz M."/>
            <person name="Pop M."/>
            <person name="Pai G."/>
            <person name="Utterback T."/>
            <person name="Rogers Y.-H."/>
            <person name="Kravitz S."/>
            <person name="Fraser C.M."/>
        </authorList>
    </citation>
    <scope>NUCLEOTIDE SEQUENCE</scope>
    <source>
        <strain evidence="1">Liverpool</strain>
    </source>
</reference>
<evidence type="ECO:0000313" key="1">
    <source>
        <dbReference type="EMBL" id="EJY57499.1"/>
    </source>
</evidence>
<dbReference type="HOGENOM" id="CLU_3392587_0_0_1"/>
<reference evidence="1" key="3">
    <citation type="submission" date="2012-09" db="EMBL/GenBank/DDBJ databases">
        <authorList>
            <consortium name="VectorBase"/>
        </authorList>
    </citation>
    <scope>NUCLEOTIDE SEQUENCE</scope>
    <source>
        <strain evidence="1">Liverpool</strain>
    </source>
</reference>
<accession>J9HI17</accession>
<dbReference type="EMBL" id="CH477280">
    <property type="protein sequence ID" value="EJY57499.1"/>
    <property type="molecule type" value="Genomic_DNA"/>
</dbReference>
<reference evidence="1" key="2">
    <citation type="journal article" date="2007" name="Science">
        <title>Genome sequence of Aedes aegypti, a major arbovirus vector.</title>
        <authorList>
            <person name="Nene V."/>
            <person name="Wortman J.R."/>
            <person name="Lawson D."/>
            <person name="Haas B."/>
            <person name="Kodira C."/>
            <person name="Tu Z.J."/>
            <person name="Loftus B."/>
            <person name="Xi Z."/>
            <person name="Megy K."/>
            <person name="Grabherr M."/>
            <person name="Ren Q."/>
            <person name="Zdobnov E.M."/>
            <person name="Lobo N.F."/>
            <person name="Campbell K.S."/>
            <person name="Brown S.E."/>
            <person name="Bonaldo M.F."/>
            <person name="Zhu J."/>
            <person name="Sinkins S.P."/>
            <person name="Hogenkamp D.G."/>
            <person name="Amedeo P."/>
            <person name="Arensburger P."/>
            <person name="Atkinson P.W."/>
            <person name="Bidwell S."/>
            <person name="Biedler J."/>
            <person name="Birney E."/>
            <person name="Bruggner R.V."/>
            <person name="Costas J."/>
            <person name="Coy M.R."/>
            <person name="Crabtree J."/>
            <person name="Crawford M."/>
            <person name="Debruyn B."/>
            <person name="Decaprio D."/>
            <person name="Eiglmeier K."/>
            <person name="Eisenstadt E."/>
            <person name="El-Dorry H."/>
            <person name="Gelbart W.M."/>
            <person name="Gomes S.L."/>
            <person name="Hammond M."/>
            <person name="Hannick L.I."/>
            <person name="Hogan J.R."/>
            <person name="Holmes M.H."/>
            <person name="Jaffe D."/>
            <person name="Johnston J.S."/>
            <person name="Kennedy R.C."/>
            <person name="Koo H."/>
            <person name="Kravitz S."/>
            <person name="Kriventseva E.V."/>
            <person name="Kulp D."/>
            <person name="Labutti K."/>
            <person name="Lee E."/>
            <person name="Li S."/>
            <person name="Lovin D.D."/>
            <person name="Mao C."/>
            <person name="Mauceli E."/>
            <person name="Menck C.F."/>
            <person name="Miller J.R."/>
            <person name="Montgomery P."/>
            <person name="Mori A."/>
            <person name="Nascimento A.L."/>
            <person name="Naveira H.F."/>
            <person name="Nusbaum C."/>
            <person name="O'leary S."/>
            <person name="Orvis J."/>
            <person name="Pertea M."/>
            <person name="Quesneville H."/>
            <person name="Reidenbach K.R."/>
            <person name="Rogers Y.H."/>
            <person name="Roth C.W."/>
            <person name="Schneider J.R."/>
            <person name="Schatz M."/>
            <person name="Shumway M."/>
            <person name="Stanke M."/>
            <person name="Stinson E.O."/>
            <person name="Tubio J.M."/>
            <person name="Vanzee J.P."/>
            <person name="Verjovski-Almeida S."/>
            <person name="Werner D."/>
            <person name="White O."/>
            <person name="Wyder S."/>
            <person name="Zeng Q."/>
            <person name="Zhao Q."/>
            <person name="Zhao Y."/>
            <person name="Hill C.A."/>
            <person name="Raikhel A.S."/>
            <person name="Soares M.B."/>
            <person name="Knudson D.L."/>
            <person name="Lee N.H."/>
            <person name="Galagan J."/>
            <person name="Salzberg S.L."/>
            <person name="Paulsen I.T."/>
            <person name="Dimopoulos G."/>
            <person name="Collins F.H."/>
            <person name="Birren B."/>
            <person name="Fraser-Liggett C.M."/>
            <person name="Severson D.W."/>
        </authorList>
    </citation>
    <scope>NUCLEOTIDE SEQUENCE [LARGE SCALE GENOMIC DNA]</scope>
    <source>
        <strain evidence="1">Liverpool</strain>
    </source>
</reference>
<gene>
    <name evidence="1" type="ORF">AaeL_AAEL017024</name>
</gene>
<proteinExistence type="predicted"/>
<sequence>MEYISITYEYILYEIYEWMKKWIQKTNAEQKT</sequence>
<name>J9HI17_AEDAE</name>
<dbReference type="AlphaFoldDB" id="J9HI17"/>
<dbReference type="Proteomes" id="UP000682892">
    <property type="component" value="Chromosome 2"/>
</dbReference>
<organism evidence="1 2">
    <name type="scientific">Aedes aegypti</name>
    <name type="common">Yellowfever mosquito</name>
    <name type="synonym">Culex aegypti</name>
    <dbReference type="NCBI Taxonomy" id="7159"/>
    <lineage>
        <taxon>Eukaryota</taxon>
        <taxon>Metazoa</taxon>
        <taxon>Ecdysozoa</taxon>
        <taxon>Arthropoda</taxon>
        <taxon>Hexapoda</taxon>
        <taxon>Insecta</taxon>
        <taxon>Pterygota</taxon>
        <taxon>Neoptera</taxon>
        <taxon>Endopterygota</taxon>
        <taxon>Diptera</taxon>
        <taxon>Nematocera</taxon>
        <taxon>Culicoidea</taxon>
        <taxon>Culicidae</taxon>
        <taxon>Culicinae</taxon>
        <taxon>Aedini</taxon>
        <taxon>Aedes</taxon>
        <taxon>Stegomyia</taxon>
    </lineage>
</organism>